<accession>A0AAV6GG66</accession>
<proteinExistence type="predicted"/>
<evidence type="ECO:0000313" key="1">
    <source>
        <dbReference type="EMBL" id="KAG5272562.1"/>
    </source>
</evidence>
<gene>
    <name evidence="1" type="ORF">AALO_G00166880</name>
</gene>
<reference evidence="1" key="1">
    <citation type="submission" date="2020-10" db="EMBL/GenBank/DDBJ databases">
        <title>Chromosome-scale genome assembly of the Allis shad, Alosa alosa.</title>
        <authorList>
            <person name="Margot Z."/>
            <person name="Christophe K."/>
            <person name="Cabau C."/>
            <person name="Louis A."/>
            <person name="Berthelot C."/>
            <person name="Parey E."/>
            <person name="Roest Crollius H."/>
            <person name="Montfort J."/>
            <person name="Robinson-Rechavi M."/>
            <person name="Bucao C."/>
            <person name="Bouchez O."/>
            <person name="Gislard M."/>
            <person name="Lluch J."/>
            <person name="Milhes M."/>
            <person name="Lampietro C."/>
            <person name="Lopez Roques C."/>
            <person name="Donnadieu C."/>
            <person name="Braasch I."/>
            <person name="Desvignes T."/>
            <person name="Postlethwait J."/>
            <person name="Bobe J."/>
            <person name="Guiguen Y."/>
        </authorList>
    </citation>
    <scope>NUCLEOTIDE SEQUENCE</scope>
    <source>
        <strain evidence="1">M-15738</strain>
        <tissue evidence="1">Blood</tissue>
    </source>
</reference>
<evidence type="ECO:0000313" key="2">
    <source>
        <dbReference type="Proteomes" id="UP000823561"/>
    </source>
</evidence>
<sequence>MLHPNSTSRARRNLVVRAGCIDLKKVKSRFSSLTSLLLCVDVPSFTYRGYITMGVLTGCLIHRSQTNCSKTSLLRG</sequence>
<dbReference type="EMBL" id="JADWDJ010000012">
    <property type="protein sequence ID" value="KAG5272562.1"/>
    <property type="molecule type" value="Genomic_DNA"/>
</dbReference>
<protein>
    <submittedName>
        <fullName evidence="1">Uncharacterized protein</fullName>
    </submittedName>
</protein>
<keyword evidence="2" id="KW-1185">Reference proteome</keyword>
<organism evidence="1 2">
    <name type="scientific">Alosa alosa</name>
    <name type="common">allis shad</name>
    <dbReference type="NCBI Taxonomy" id="278164"/>
    <lineage>
        <taxon>Eukaryota</taxon>
        <taxon>Metazoa</taxon>
        <taxon>Chordata</taxon>
        <taxon>Craniata</taxon>
        <taxon>Vertebrata</taxon>
        <taxon>Euteleostomi</taxon>
        <taxon>Actinopterygii</taxon>
        <taxon>Neopterygii</taxon>
        <taxon>Teleostei</taxon>
        <taxon>Clupei</taxon>
        <taxon>Clupeiformes</taxon>
        <taxon>Clupeoidei</taxon>
        <taxon>Clupeidae</taxon>
        <taxon>Alosa</taxon>
    </lineage>
</organism>
<comment type="caution">
    <text evidence="1">The sequence shown here is derived from an EMBL/GenBank/DDBJ whole genome shotgun (WGS) entry which is preliminary data.</text>
</comment>
<name>A0AAV6GG66_9TELE</name>
<dbReference type="Proteomes" id="UP000823561">
    <property type="component" value="Chromosome 12"/>
</dbReference>
<dbReference type="AlphaFoldDB" id="A0AAV6GG66"/>